<dbReference type="EMBL" id="CP138590">
    <property type="protein sequence ID" value="WPH03682.1"/>
    <property type="molecule type" value="Genomic_DNA"/>
</dbReference>
<protein>
    <submittedName>
        <fullName evidence="2">Uncharacterized protein</fullName>
    </submittedName>
</protein>
<sequence length="88" mass="10262">MVASSNNHLRLTIRLPLRRAILRQSFHTSCSVYGVYARRSLRLKELLRQWLEVPLHDSRSHNSTEHLLSSHPPGQLFRSLPFPEHLAK</sequence>
<reference evidence="2 3" key="1">
    <citation type="submission" date="2023-11" db="EMBL/GenBank/DDBJ databases">
        <title>An acidophilic fungus is an integral part of prey digestion in a carnivorous sundew plant.</title>
        <authorList>
            <person name="Tsai I.J."/>
        </authorList>
    </citation>
    <scope>NUCLEOTIDE SEQUENCE [LARGE SCALE GENOMIC DNA]</scope>
    <source>
        <strain evidence="2">169a</strain>
    </source>
</reference>
<evidence type="ECO:0000313" key="3">
    <source>
        <dbReference type="Proteomes" id="UP001303373"/>
    </source>
</evidence>
<dbReference type="AlphaFoldDB" id="A0AAQ3MA13"/>
<keyword evidence="3" id="KW-1185">Reference proteome</keyword>
<gene>
    <name evidence="2" type="ORF">R9X50_00656500</name>
</gene>
<feature type="region of interest" description="Disordered" evidence="1">
    <location>
        <begin position="58"/>
        <end position="88"/>
    </location>
</feature>
<proteinExistence type="predicted"/>
<name>A0AAQ3MA13_9PEZI</name>
<accession>A0AAQ3MA13</accession>
<dbReference type="Proteomes" id="UP001303373">
    <property type="component" value="Chromosome 11"/>
</dbReference>
<evidence type="ECO:0000313" key="2">
    <source>
        <dbReference type="EMBL" id="WPH03682.1"/>
    </source>
</evidence>
<evidence type="ECO:0000256" key="1">
    <source>
        <dbReference type="SAM" id="MobiDB-lite"/>
    </source>
</evidence>
<organism evidence="2 3">
    <name type="scientific">Acrodontium crateriforme</name>
    <dbReference type="NCBI Taxonomy" id="150365"/>
    <lineage>
        <taxon>Eukaryota</taxon>
        <taxon>Fungi</taxon>
        <taxon>Dikarya</taxon>
        <taxon>Ascomycota</taxon>
        <taxon>Pezizomycotina</taxon>
        <taxon>Dothideomycetes</taxon>
        <taxon>Dothideomycetidae</taxon>
        <taxon>Mycosphaerellales</taxon>
        <taxon>Teratosphaeriaceae</taxon>
        <taxon>Acrodontium</taxon>
    </lineage>
</organism>